<gene>
    <name evidence="1" type="ORF">L1987_10957</name>
</gene>
<sequence>MMSHVDHLNIRYCVTDSNIVLAWKSLSPKFSRLNKGSTDQSCLTTQCQSSNSLNSHTQILSYLLLAIHGFGWPLSLSDQFQPNLTLFHHDLSLS</sequence>
<name>A0ACB9JB44_9ASTR</name>
<reference evidence="2" key="1">
    <citation type="journal article" date="2022" name="Mol. Ecol. Resour.">
        <title>The genomes of chicory, endive, great burdock and yacon provide insights into Asteraceae palaeo-polyploidization history and plant inulin production.</title>
        <authorList>
            <person name="Fan W."/>
            <person name="Wang S."/>
            <person name="Wang H."/>
            <person name="Wang A."/>
            <person name="Jiang F."/>
            <person name="Liu H."/>
            <person name="Zhao H."/>
            <person name="Xu D."/>
            <person name="Zhang Y."/>
        </authorList>
    </citation>
    <scope>NUCLEOTIDE SEQUENCE [LARGE SCALE GENOMIC DNA]</scope>
    <source>
        <strain evidence="2">cv. Yunnan</strain>
    </source>
</reference>
<keyword evidence="2" id="KW-1185">Reference proteome</keyword>
<accession>A0ACB9JB44</accession>
<dbReference type="EMBL" id="CM042021">
    <property type="protein sequence ID" value="KAI3817168.1"/>
    <property type="molecule type" value="Genomic_DNA"/>
</dbReference>
<evidence type="ECO:0000313" key="1">
    <source>
        <dbReference type="EMBL" id="KAI3817168.1"/>
    </source>
</evidence>
<protein>
    <submittedName>
        <fullName evidence="1">Uncharacterized protein</fullName>
    </submittedName>
</protein>
<dbReference type="Proteomes" id="UP001056120">
    <property type="component" value="Linkage Group LG04"/>
</dbReference>
<comment type="caution">
    <text evidence="1">The sequence shown here is derived from an EMBL/GenBank/DDBJ whole genome shotgun (WGS) entry which is preliminary data.</text>
</comment>
<proteinExistence type="predicted"/>
<reference evidence="1 2" key="2">
    <citation type="journal article" date="2022" name="Mol. Ecol. Resour.">
        <title>The genomes of chicory, endive, great burdock and yacon provide insights into Asteraceae paleo-polyploidization history and plant inulin production.</title>
        <authorList>
            <person name="Fan W."/>
            <person name="Wang S."/>
            <person name="Wang H."/>
            <person name="Wang A."/>
            <person name="Jiang F."/>
            <person name="Liu H."/>
            <person name="Zhao H."/>
            <person name="Xu D."/>
            <person name="Zhang Y."/>
        </authorList>
    </citation>
    <scope>NUCLEOTIDE SEQUENCE [LARGE SCALE GENOMIC DNA]</scope>
    <source>
        <strain evidence="2">cv. Yunnan</strain>
        <tissue evidence="1">Leaves</tissue>
    </source>
</reference>
<organism evidence="1 2">
    <name type="scientific">Smallanthus sonchifolius</name>
    <dbReference type="NCBI Taxonomy" id="185202"/>
    <lineage>
        <taxon>Eukaryota</taxon>
        <taxon>Viridiplantae</taxon>
        <taxon>Streptophyta</taxon>
        <taxon>Embryophyta</taxon>
        <taxon>Tracheophyta</taxon>
        <taxon>Spermatophyta</taxon>
        <taxon>Magnoliopsida</taxon>
        <taxon>eudicotyledons</taxon>
        <taxon>Gunneridae</taxon>
        <taxon>Pentapetalae</taxon>
        <taxon>asterids</taxon>
        <taxon>campanulids</taxon>
        <taxon>Asterales</taxon>
        <taxon>Asteraceae</taxon>
        <taxon>Asteroideae</taxon>
        <taxon>Heliantheae alliance</taxon>
        <taxon>Millerieae</taxon>
        <taxon>Smallanthus</taxon>
    </lineage>
</organism>
<evidence type="ECO:0000313" key="2">
    <source>
        <dbReference type="Proteomes" id="UP001056120"/>
    </source>
</evidence>